<evidence type="ECO:0000313" key="3">
    <source>
        <dbReference type="Proteomes" id="UP000217790"/>
    </source>
</evidence>
<reference evidence="3" key="1">
    <citation type="journal article" date="2017" name="Nat. Ecol. Evol.">
        <title>Genome expansion and lineage-specific genetic innovations in the forest pathogenic fungi Armillaria.</title>
        <authorList>
            <person name="Sipos G."/>
            <person name="Prasanna A.N."/>
            <person name="Walter M.C."/>
            <person name="O'Connor E."/>
            <person name="Balint B."/>
            <person name="Krizsan K."/>
            <person name="Kiss B."/>
            <person name="Hess J."/>
            <person name="Varga T."/>
            <person name="Slot J."/>
            <person name="Riley R."/>
            <person name="Boka B."/>
            <person name="Rigling D."/>
            <person name="Barry K."/>
            <person name="Lee J."/>
            <person name="Mihaltcheva S."/>
            <person name="LaButti K."/>
            <person name="Lipzen A."/>
            <person name="Waldron R."/>
            <person name="Moloney N.M."/>
            <person name="Sperisen C."/>
            <person name="Kredics L."/>
            <person name="Vagvoelgyi C."/>
            <person name="Patrignani A."/>
            <person name="Fitzpatrick D."/>
            <person name="Nagy I."/>
            <person name="Doyle S."/>
            <person name="Anderson J.B."/>
            <person name="Grigoriev I.V."/>
            <person name="Gueldener U."/>
            <person name="Muensterkoetter M."/>
            <person name="Nagy L.G."/>
        </authorList>
    </citation>
    <scope>NUCLEOTIDE SEQUENCE [LARGE SCALE GENOMIC DNA]</scope>
    <source>
        <strain evidence="3">Ar21-2</strain>
    </source>
</reference>
<keyword evidence="1" id="KW-0732">Signal</keyword>
<dbReference type="STRING" id="47427.A0A2H3D022"/>
<dbReference type="InParanoid" id="A0A2H3D022"/>
<organism evidence="2 3">
    <name type="scientific">Armillaria gallica</name>
    <name type="common">Bulbous honey fungus</name>
    <name type="synonym">Armillaria bulbosa</name>
    <dbReference type="NCBI Taxonomy" id="47427"/>
    <lineage>
        <taxon>Eukaryota</taxon>
        <taxon>Fungi</taxon>
        <taxon>Dikarya</taxon>
        <taxon>Basidiomycota</taxon>
        <taxon>Agaricomycotina</taxon>
        <taxon>Agaricomycetes</taxon>
        <taxon>Agaricomycetidae</taxon>
        <taxon>Agaricales</taxon>
        <taxon>Marasmiineae</taxon>
        <taxon>Physalacriaceae</taxon>
        <taxon>Armillaria</taxon>
    </lineage>
</organism>
<dbReference type="EMBL" id="KZ293680">
    <property type="protein sequence ID" value="PBK87084.1"/>
    <property type="molecule type" value="Genomic_DNA"/>
</dbReference>
<name>A0A2H3D022_ARMGA</name>
<protein>
    <submittedName>
        <fullName evidence="2">Uncharacterized protein</fullName>
    </submittedName>
</protein>
<dbReference type="OrthoDB" id="10036721at2759"/>
<gene>
    <name evidence="2" type="ORF">ARMGADRAFT_1034982</name>
</gene>
<accession>A0A2H3D022</accession>
<feature type="chain" id="PRO_5013850384" evidence="1">
    <location>
        <begin position="28"/>
        <end position="185"/>
    </location>
</feature>
<evidence type="ECO:0000313" key="2">
    <source>
        <dbReference type="EMBL" id="PBK87084.1"/>
    </source>
</evidence>
<feature type="signal peptide" evidence="1">
    <location>
        <begin position="1"/>
        <end position="27"/>
    </location>
</feature>
<dbReference type="AlphaFoldDB" id="A0A2H3D022"/>
<dbReference type="Gene3D" id="2.60.120.260">
    <property type="entry name" value="Galactose-binding domain-like"/>
    <property type="match status" value="1"/>
</dbReference>
<evidence type="ECO:0000256" key="1">
    <source>
        <dbReference type="SAM" id="SignalP"/>
    </source>
</evidence>
<proteinExistence type="predicted"/>
<sequence>MATRESNAASVGLSLLPIVLSVISTTALPSSERGITVDGTADVTTSLVAEHKLSPSPSPTSTGSGPGKLQVQVAPLPTVLVHSARLFLTPIPSVPYAPSVSTPKLTMSLPSTPPTPVVLLIASIHVDYLDGTGETFVTDASWKTLRTATASDFENPSLDDSAWIATNVQGKAGMAPWGTSPFHPP</sequence>
<dbReference type="Proteomes" id="UP000217790">
    <property type="component" value="Unassembled WGS sequence"/>
</dbReference>
<keyword evidence="3" id="KW-1185">Reference proteome</keyword>